<dbReference type="Gene3D" id="1.10.1200.10">
    <property type="entry name" value="ACP-like"/>
    <property type="match status" value="2"/>
</dbReference>
<dbReference type="Gene3D" id="3.30.300.30">
    <property type="match status" value="2"/>
</dbReference>
<dbReference type="PROSITE" id="PS00012">
    <property type="entry name" value="PHOSPHOPANTETHEINE"/>
    <property type="match status" value="2"/>
</dbReference>
<dbReference type="InterPro" id="IPR042099">
    <property type="entry name" value="ANL_N_sf"/>
</dbReference>
<reference evidence="5 6" key="1">
    <citation type="submission" date="2020-08" db="EMBL/GenBank/DDBJ databases">
        <title>Sequencing the genomes of 1000 actinobacteria strains.</title>
        <authorList>
            <person name="Klenk H.-P."/>
        </authorList>
    </citation>
    <scope>NUCLEOTIDE SEQUENCE [LARGE SCALE GENOMIC DNA]</scope>
    <source>
        <strain evidence="5 6">DSM 45362</strain>
    </source>
</reference>
<dbReference type="PANTHER" id="PTHR45527">
    <property type="entry name" value="NONRIBOSOMAL PEPTIDE SYNTHETASE"/>
    <property type="match status" value="1"/>
</dbReference>
<dbReference type="SUPFAM" id="SSF47336">
    <property type="entry name" value="ACP-like"/>
    <property type="match status" value="2"/>
</dbReference>
<dbReference type="GO" id="GO:0031177">
    <property type="term" value="F:phosphopantetheine binding"/>
    <property type="evidence" value="ECO:0007669"/>
    <property type="project" value="InterPro"/>
</dbReference>
<dbReference type="Gene3D" id="3.30.559.10">
    <property type="entry name" value="Chloramphenicol acetyltransferase-like domain"/>
    <property type="match status" value="2"/>
</dbReference>
<comment type="caution">
    <text evidence="5">The sequence shown here is derived from an EMBL/GenBank/DDBJ whole genome shotgun (WGS) entry which is preliminary data.</text>
</comment>
<dbReference type="Gene3D" id="3.30.559.30">
    <property type="entry name" value="Nonribosomal peptide synthetase, condensation domain"/>
    <property type="match status" value="2"/>
</dbReference>
<evidence type="ECO:0000313" key="5">
    <source>
        <dbReference type="EMBL" id="MBB5869386.1"/>
    </source>
</evidence>
<dbReference type="Pfam" id="PF00550">
    <property type="entry name" value="PP-binding"/>
    <property type="match status" value="2"/>
</dbReference>
<dbReference type="FunFam" id="1.10.1200.10:FF:000016">
    <property type="entry name" value="Non-ribosomal peptide synthase"/>
    <property type="match status" value="2"/>
</dbReference>
<sequence length="2063" mass="222253">MDGIVSTVLRATPASFGQERIWLASLLDPGSTDFTILAPPFRAPAGVTPATLQAALAAIVARHEALRTSLRLDGDTLVQVVHAVAPLPPLRETDLRGLDADEVTARASVLVDELLAEPLPLHDAPLWRSWLLRIADDRWTLFFAAHHAIFDATSINNIYLELVELCAADVERRPAVLPELRLQYADATLAQRADTALIAAQLDYWREALAGLPLVHGVPTDRPRPADDSYATEIALVPIAAGINDEVNAVARQWKTSPFVVLLTAYVALLARLSGQSDVVVGIPVAGRGDPDLEPLIGMFVNTLVARVDASGDPTLEELADRVRDTMVDAWRHQDAPFQHVVEALAPPRDTGVPPLYQLSFNYLPQTGTGDTPNGGAHEDLSLTMSLDQLRINYNVALFDEASVLAFGGRYLRVVAAMVDEELRLSELPLLGAVERRQVTEEFNDTEADFPAEETLASLVEAQAARTPDAPAVVLDGRTLSYAELNASANRVAHRLRALGAAPGTLIGVYAHRSPELVAGLLGVVKAGAAYVPLDPDYPSERLAFMVEDSGATILLTAGAADAPPSPVVLRLDDPAQWADQPTTDPEGERAGPADPAYMIYTSGSTGRPKGVPNTHRAIVNRLDWMQKRYQIDAADTVLQKTPASFDVSVWEFFWPLITGARLVLMPPGEHRDPAAVRDLIVAEGVTTLHFVPSMLAAFLGAGRIGSCTSLRRVICSGEELPADLARRLLDRLPWTELHNLYGPTEAAVDVSAWQCRPGDPGPVPIGAPIQNIRLFVLDEQLEPVPIGTAGQLYIGGVGIAEGYHRRPELTAERFLQTRFGRLYATGDLAKWRADGNLVYLGRLDHQVKLRGQRIELGEIETVLRAQPEVTDAVVLLREDVPGDQRIVAYVVGRADAEALGKTLPAYMVPSVFVPVDRLPVTANGKLDRAALPVPEAGGPTREHVEPRTETERQVALAWSEVLGVDRIGAHDDFFGLGGHSLLATRALARLAALTGVEVPLRAMFSASSVAGFARVLDERADTPAQAPITRRDQAEAPLTAAQERLWFLHRYDPADIGFNVPIVRRLRGPLDVAALDGALADVVARHDAIRTEFPDRDGTPAQVVRPDARVVIDRADAADEQAGRALATELASRPFDLTAAPLLRVTLIRLGDDDHLLCAVTHHIVSDGVSMNVFLDELATGYSARVIGTTPSLPDLPVQYADFAAWQRDNGVGEQGAAYWRNQLADAPVLDLPTDHPRPPVRSGRGAMVTHRVPGEVADRFTRIAAESGCTPFMGLLAAYQVLLGRHAGQDDVCVGSPVAGRDRVELEPLIGYFLNTVVLRGDLSGDPTLRELLARTREVALRAFSYQDIPFERLMAELRVDRDTSRTPLFQAMFTLQNQGAEQAPFHGLDVRMLTDLLPQARCDLTLEAWREPSALHTQFVYAAELFDAETVAGFARRFARLLDEWSAAPDLPLSAVSLGDEPDRAWTTGPVGGTPHGTVLDEFVAQVAETPQAVALHTAGESITYAELDARADRLAGALLVAGAGAESLVGVCLDRSAELVVTLLAIWKAGAAYLPLDPAYPADRIAYLLSDGGARLVVSDRELPGVTVLAPDAVGPAPHGEPPSLDDLAYVIYTSGSTGQPKGVEVAHRAVASRVAWMREGYAITPADRVLLFASVSFDTHVEEVFPALTAGAGLVLPPTASAHLTDFLTTPAAAALTVLDLPTPYWHELVADPHVTWPASLRLVILGADQVRAQAVAAWRERFGDRVRLINSYGPTEATIIATTHELGAADALRQPPIGRPIADTVTLVLDAALREVPVGSPGELCIGGAGLARGYLRRPELTSARFVDHPAGRLYRTGDRVRWRPDGTLEFLGRLDDQVKLRGYRIEPGEVEAVLLDHPHVALAAVVVRKDSSDLRLVGYFVGAATVEQVREHLARRLPAHMVPDALMPLDALPLTPNGKLDRRALPAPAVAADRPFQAPAGASQELVAAVWAEVLGVDRIGAHDDFFGLGGHSLLATRVIARLSANVELAVPIHTIFDHPTVAGLADAVEQLLLAELGELSDEEAAMLLAADDNRR</sequence>
<accession>A0A841BQ11</accession>
<dbReference type="Proteomes" id="UP000587527">
    <property type="component" value="Unassembled WGS sequence"/>
</dbReference>
<dbReference type="Pfam" id="PF00668">
    <property type="entry name" value="Condensation"/>
    <property type="match status" value="2"/>
</dbReference>
<dbReference type="InterPro" id="IPR045851">
    <property type="entry name" value="AMP-bd_C_sf"/>
</dbReference>
<dbReference type="Gene3D" id="2.30.38.10">
    <property type="entry name" value="Luciferase, Domain 3"/>
    <property type="match status" value="1"/>
</dbReference>
<evidence type="ECO:0000256" key="2">
    <source>
        <dbReference type="ARBA" id="ARBA00022450"/>
    </source>
</evidence>
<dbReference type="PROSITE" id="PS50075">
    <property type="entry name" value="CARRIER"/>
    <property type="match status" value="2"/>
</dbReference>
<comment type="cofactor">
    <cofactor evidence="1">
        <name>pantetheine 4'-phosphate</name>
        <dbReference type="ChEBI" id="CHEBI:47942"/>
    </cofactor>
</comment>
<dbReference type="GO" id="GO:0072330">
    <property type="term" value="P:monocarboxylic acid biosynthetic process"/>
    <property type="evidence" value="ECO:0007669"/>
    <property type="project" value="UniProtKB-ARBA"/>
</dbReference>
<dbReference type="InterPro" id="IPR000873">
    <property type="entry name" value="AMP-dep_synth/lig_dom"/>
</dbReference>
<dbReference type="EMBL" id="JACHMN010000002">
    <property type="protein sequence ID" value="MBB5869386.1"/>
    <property type="molecule type" value="Genomic_DNA"/>
</dbReference>
<gene>
    <name evidence="5" type="ORF">F4553_002765</name>
</gene>
<dbReference type="FunFam" id="3.30.300.30:FF:000010">
    <property type="entry name" value="Enterobactin synthetase component F"/>
    <property type="match status" value="2"/>
</dbReference>
<dbReference type="InterPro" id="IPR001242">
    <property type="entry name" value="Condensation_dom"/>
</dbReference>
<proteinExistence type="predicted"/>
<evidence type="ECO:0000313" key="6">
    <source>
        <dbReference type="Proteomes" id="UP000587527"/>
    </source>
</evidence>
<dbReference type="InterPro" id="IPR006162">
    <property type="entry name" value="Ppantetheine_attach_site"/>
</dbReference>
<dbReference type="GO" id="GO:0003824">
    <property type="term" value="F:catalytic activity"/>
    <property type="evidence" value="ECO:0007669"/>
    <property type="project" value="InterPro"/>
</dbReference>
<dbReference type="GO" id="GO:0043041">
    <property type="term" value="P:amino acid activation for nonribosomal peptide biosynthetic process"/>
    <property type="evidence" value="ECO:0007669"/>
    <property type="project" value="TreeGrafter"/>
</dbReference>
<dbReference type="InterPro" id="IPR020845">
    <property type="entry name" value="AMP-binding_CS"/>
</dbReference>
<keyword evidence="3" id="KW-0597">Phosphoprotein</keyword>
<dbReference type="InterPro" id="IPR036736">
    <property type="entry name" value="ACP-like_sf"/>
</dbReference>
<organism evidence="5 6">
    <name type="scientific">Allocatelliglobosispora scoriae</name>
    <dbReference type="NCBI Taxonomy" id="643052"/>
    <lineage>
        <taxon>Bacteria</taxon>
        <taxon>Bacillati</taxon>
        <taxon>Actinomycetota</taxon>
        <taxon>Actinomycetes</taxon>
        <taxon>Micromonosporales</taxon>
        <taxon>Micromonosporaceae</taxon>
        <taxon>Allocatelliglobosispora</taxon>
    </lineage>
</organism>
<dbReference type="CDD" id="cd19531">
    <property type="entry name" value="LCL_NRPS-like"/>
    <property type="match status" value="2"/>
</dbReference>
<dbReference type="GO" id="GO:0008610">
    <property type="term" value="P:lipid biosynthetic process"/>
    <property type="evidence" value="ECO:0007669"/>
    <property type="project" value="UniProtKB-ARBA"/>
</dbReference>
<dbReference type="FunFam" id="3.40.50.12780:FF:000012">
    <property type="entry name" value="Non-ribosomal peptide synthetase"/>
    <property type="match status" value="2"/>
</dbReference>
<keyword evidence="6" id="KW-1185">Reference proteome</keyword>
<dbReference type="PANTHER" id="PTHR45527:SF1">
    <property type="entry name" value="FATTY ACID SYNTHASE"/>
    <property type="match status" value="1"/>
</dbReference>
<dbReference type="SUPFAM" id="SSF56801">
    <property type="entry name" value="Acetyl-CoA synthetase-like"/>
    <property type="match status" value="2"/>
</dbReference>
<dbReference type="Gene3D" id="3.40.50.980">
    <property type="match status" value="2"/>
</dbReference>
<dbReference type="Pfam" id="PF00501">
    <property type="entry name" value="AMP-binding"/>
    <property type="match status" value="2"/>
</dbReference>
<dbReference type="FunFam" id="3.40.50.980:FF:000001">
    <property type="entry name" value="Non-ribosomal peptide synthetase"/>
    <property type="match status" value="2"/>
</dbReference>
<evidence type="ECO:0000256" key="3">
    <source>
        <dbReference type="ARBA" id="ARBA00022553"/>
    </source>
</evidence>
<dbReference type="CDD" id="cd05930">
    <property type="entry name" value="A_NRPS"/>
    <property type="match status" value="2"/>
</dbReference>
<dbReference type="InterPro" id="IPR023213">
    <property type="entry name" value="CAT-like_dom_sf"/>
</dbReference>
<evidence type="ECO:0000259" key="4">
    <source>
        <dbReference type="PROSITE" id="PS50075"/>
    </source>
</evidence>
<protein>
    <submittedName>
        <fullName evidence="5">Amino acid adenylation domain-containing protein</fullName>
    </submittedName>
</protein>
<feature type="domain" description="Carrier" evidence="4">
    <location>
        <begin position="946"/>
        <end position="1021"/>
    </location>
</feature>
<dbReference type="Pfam" id="PF13193">
    <property type="entry name" value="AMP-binding_C"/>
    <property type="match status" value="2"/>
</dbReference>
<dbReference type="SMART" id="SM00823">
    <property type="entry name" value="PKS_PP"/>
    <property type="match status" value="2"/>
</dbReference>
<dbReference type="NCBIfam" id="NF003417">
    <property type="entry name" value="PRK04813.1"/>
    <property type="match status" value="2"/>
</dbReference>
<dbReference type="InterPro" id="IPR025110">
    <property type="entry name" value="AMP-bd_C"/>
</dbReference>
<dbReference type="GO" id="GO:0044550">
    <property type="term" value="P:secondary metabolite biosynthetic process"/>
    <property type="evidence" value="ECO:0007669"/>
    <property type="project" value="UniProtKB-ARBA"/>
</dbReference>
<dbReference type="FunFam" id="3.40.50.980:FF:000002">
    <property type="entry name" value="Enterobactin synthetase component F"/>
    <property type="match status" value="1"/>
</dbReference>
<dbReference type="Gene3D" id="3.40.50.12780">
    <property type="entry name" value="N-terminal domain of ligase-like"/>
    <property type="match status" value="1"/>
</dbReference>
<name>A0A841BQ11_9ACTN</name>
<dbReference type="PROSITE" id="PS00455">
    <property type="entry name" value="AMP_BINDING"/>
    <property type="match status" value="2"/>
</dbReference>
<dbReference type="SUPFAM" id="SSF52777">
    <property type="entry name" value="CoA-dependent acyltransferases"/>
    <property type="match status" value="4"/>
</dbReference>
<feature type="domain" description="Carrier" evidence="4">
    <location>
        <begin position="1965"/>
        <end position="2040"/>
    </location>
</feature>
<dbReference type="InterPro" id="IPR009081">
    <property type="entry name" value="PP-bd_ACP"/>
</dbReference>
<evidence type="ECO:0000256" key="1">
    <source>
        <dbReference type="ARBA" id="ARBA00001957"/>
    </source>
</evidence>
<dbReference type="GO" id="GO:0005829">
    <property type="term" value="C:cytosol"/>
    <property type="evidence" value="ECO:0007669"/>
    <property type="project" value="TreeGrafter"/>
</dbReference>
<dbReference type="InterPro" id="IPR010071">
    <property type="entry name" value="AA_adenyl_dom"/>
</dbReference>
<dbReference type="InterPro" id="IPR020806">
    <property type="entry name" value="PKS_PP-bd"/>
</dbReference>
<dbReference type="RefSeq" id="WP_184835985.1">
    <property type="nucleotide sequence ID" value="NZ_JACHMN010000002.1"/>
</dbReference>
<keyword evidence="2" id="KW-0596">Phosphopantetheine</keyword>
<dbReference type="NCBIfam" id="TIGR01733">
    <property type="entry name" value="AA-adenyl-dom"/>
    <property type="match status" value="2"/>
</dbReference>